<dbReference type="Gene3D" id="3.10.450.50">
    <property type="match status" value="1"/>
</dbReference>
<gene>
    <name evidence="2" type="ORF">CRH09_11510</name>
</gene>
<dbReference type="PANTHER" id="PTHR38436:SF1">
    <property type="entry name" value="ESTER CYCLASE"/>
    <property type="match status" value="1"/>
</dbReference>
<proteinExistence type="predicted"/>
<dbReference type="Proteomes" id="UP000221961">
    <property type="component" value="Chromosome"/>
</dbReference>
<dbReference type="KEGG" id="ntp:CRH09_11510"/>
<feature type="region of interest" description="Disordered" evidence="1">
    <location>
        <begin position="137"/>
        <end position="156"/>
    </location>
</feature>
<dbReference type="EMBL" id="CP023778">
    <property type="protein sequence ID" value="ATL66743.1"/>
    <property type="molecule type" value="Genomic_DNA"/>
</dbReference>
<dbReference type="GeneID" id="88358032"/>
<name>A0A291RGN0_9NOCA</name>
<dbReference type="GO" id="GO:0030638">
    <property type="term" value="P:polyketide metabolic process"/>
    <property type="evidence" value="ECO:0007669"/>
    <property type="project" value="InterPro"/>
</dbReference>
<evidence type="ECO:0000313" key="3">
    <source>
        <dbReference type="Proteomes" id="UP000221961"/>
    </source>
</evidence>
<dbReference type="InterPro" id="IPR032710">
    <property type="entry name" value="NTF2-like_dom_sf"/>
</dbReference>
<dbReference type="Pfam" id="PF07366">
    <property type="entry name" value="SnoaL"/>
    <property type="match status" value="1"/>
</dbReference>
<organism evidence="2 3">
    <name type="scientific">Nocardia terpenica</name>
    <dbReference type="NCBI Taxonomy" id="455432"/>
    <lineage>
        <taxon>Bacteria</taxon>
        <taxon>Bacillati</taxon>
        <taxon>Actinomycetota</taxon>
        <taxon>Actinomycetes</taxon>
        <taxon>Mycobacteriales</taxon>
        <taxon>Nocardiaceae</taxon>
        <taxon>Nocardia</taxon>
    </lineage>
</organism>
<dbReference type="AlphaFoldDB" id="A0A291RGN0"/>
<dbReference type="SUPFAM" id="SSF54427">
    <property type="entry name" value="NTF2-like"/>
    <property type="match status" value="1"/>
</dbReference>
<dbReference type="PANTHER" id="PTHR38436">
    <property type="entry name" value="POLYKETIDE CYCLASE SNOAL-LIKE DOMAIN"/>
    <property type="match status" value="1"/>
</dbReference>
<reference evidence="2 3" key="1">
    <citation type="submission" date="2017-10" db="EMBL/GenBank/DDBJ databases">
        <title>Comparative genomics between pathogenic Norcardia.</title>
        <authorList>
            <person name="Zeng L."/>
        </authorList>
    </citation>
    <scope>NUCLEOTIDE SEQUENCE [LARGE SCALE GENOMIC DNA]</scope>
    <source>
        <strain evidence="2 3">NC_YFY_NT001</strain>
    </source>
</reference>
<feature type="compositionally biased region" description="Basic and acidic residues" evidence="1">
    <location>
        <begin position="145"/>
        <end position="156"/>
    </location>
</feature>
<protein>
    <submittedName>
        <fullName evidence="2">Ester cyclase</fullName>
    </submittedName>
</protein>
<dbReference type="InterPro" id="IPR009959">
    <property type="entry name" value="Cyclase_SnoaL-like"/>
</dbReference>
<sequence>MTNPKTIALASFRIIESGDEELAERIIAPEFVNDEADDDPDDTDRQLQGPAGFLATSRWLRSAFSELRFEHEHTLAEGDTVLAVTTMTGTHSGVFNSIQPTGIPIRHKQVHIFALADGRITRHRAVRDDLGLLLQLGWNPTGGHQDPRDHESTPPQ</sequence>
<dbReference type="RefSeq" id="WP_098693923.1">
    <property type="nucleotide sequence ID" value="NZ_CP023778.1"/>
</dbReference>
<accession>A0A291RGN0</accession>
<evidence type="ECO:0000313" key="2">
    <source>
        <dbReference type="EMBL" id="ATL66743.1"/>
    </source>
</evidence>
<evidence type="ECO:0000256" key="1">
    <source>
        <dbReference type="SAM" id="MobiDB-lite"/>
    </source>
</evidence>